<reference evidence="2 3" key="1">
    <citation type="submission" date="2019-02" db="EMBL/GenBank/DDBJ databases">
        <title>Pedobacter sp. RP-3-21 sp. nov., isolated from Arctic soil.</title>
        <authorList>
            <person name="Dahal R.H."/>
        </authorList>
    </citation>
    <scope>NUCLEOTIDE SEQUENCE [LARGE SCALE GENOMIC DNA]</scope>
    <source>
        <strain evidence="2 3">RP-3-21</strain>
    </source>
</reference>
<comment type="caution">
    <text evidence="2">The sequence shown here is derived from an EMBL/GenBank/DDBJ whole genome shotgun (WGS) entry which is preliminary data.</text>
</comment>
<evidence type="ECO:0000313" key="3">
    <source>
        <dbReference type="Proteomes" id="UP000293925"/>
    </source>
</evidence>
<feature type="transmembrane region" description="Helical" evidence="1">
    <location>
        <begin position="77"/>
        <end position="102"/>
    </location>
</feature>
<name>A0A4R0PKX5_9SPHI</name>
<keyword evidence="3" id="KW-1185">Reference proteome</keyword>
<proteinExistence type="predicted"/>
<feature type="transmembrane region" description="Helical" evidence="1">
    <location>
        <begin position="140"/>
        <end position="159"/>
    </location>
</feature>
<dbReference type="AlphaFoldDB" id="A0A4R0PKX5"/>
<feature type="transmembrane region" description="Helical" evidence="1">
    <location>
        <begin position="47"/>
        <end position="65"/>
    </location>
</feature>
<sequence>MKIKPILIEIAWLLGCAVASYGILVIILGNFGLGISLHDTYFVIKDQYYLIWLSFVLASFPIYFIKESRHSFKRRLPLFIFLILGLGFSSLIIKVSFIFLFLPEIGKNGWTVYPPLSVHNRATTNILPQEGFLSIFLTPINYLILFQITVISLMLFATYKYGKSMNN</sequence>
<feature type="transmembrane region" description="Helical" evidence="1">
    <location>
        <begin position="12"/>
        <end position="35"/>
    </location>
</feature>
<dbReference type="Proteomes" id="UP000293925">
    <property type="component" value="Unassembled WGS sequence"/>
</dbReference>
<protein>
    <submittedName>
        <fullName evidence="2">Uncharacterized protein</fullName>
    </submittedName>
</protein>
<dbReference type="OrthoDB" id="767369at2"/>
<keyword evidence="1" id="KW-0812">Transmembrane</keyword>
<accession>A0A4R0PKX5</accession>
<organism evidence="2 3">
    <name type="scientific">Pedobacter psychrodurus</name>
    <dbReference type="NCBI Taxonomy" id="2530456"/>
    <lineage>
        <taxon>Bacteria</taxon>
        <taxon>Pseudomonadati</taxon>
        <taxon>Bacteroidota</taxon>
        <taxon>Sphingobacteriia</taxon>
        <taxon>Sphingobacteriales</taxon>
        <taxon>Sphingobacteriaceae</taxon>
        <taxon>Pedobacter</taxon>
    </lineage>
</organism>
<keyword evidence="1" id="KW-1133">Transmembrane helix</keyword>
<dbReference type="RefSeq" id="WP_131532983.1">
    <property type="nucleotide sequence ID" value="NZ_SJSO01000019.1"/>
</dbReference>
<dbReference type="EMBL" id="SJSO01000019">
    <property type="protein sequence ID" value="TCD21076.1"/>
    <property type="molecule type" value="Genomic_DNA"/>
</dbReference>
<keyword evidence="1" id="KW-0472">Membrane</keyword>
<evidence type="ECO:0000313" key="2">
    <source>
        <dbReference type="EMBL" id="TCD21076.1"/>
    </source>
</evidence>
<gene>
    <name evidence="2" type="ORF">EZ456_19275</name>
</gene>
<evidence type="ECO:0000256" key="1">
    <source>
        <dbReference type="SAM" id="Phobius"/>
    </source>
</evidence>